<dbReference type="SUPFAM" id="SSF50715">
    <property type="entry name" value="Ribosomal protein L25-like"/>
    <property type="match status" value="1"/>
</dbReference>
<dbReference type="InterPro" id="IPR020930">
    <property type="entry name" value="Ribosomal_uL5_bac-type"/>
</dbReference>
<keyword evidence="3" id="KW-1185">Reference proteome</keyword>
<dbReference type="EnsemblPlants" id="AUR62001961-RA">
    <property type="protein sequence ID" value="AUR62001961-RA:cds"/>
    <property type="gene ID" value="AUR62001961"/>
</dbReference>
<dbReference type="InterPro" id="IPR020057">
    <property type="entry name" value="Ribosomal_bL25_b-dom"/>
</dbReference>
<evidence type="ECO:0000313" key="3">
    <source>
        <dbReference type="Proteomes" id="UP000596660"/>
    </source>
</evidence>
<dbReference type="Pfam" id="PF14693">
    <property type="entry name" value="Ribosomal_TL5_C"/>
    <property type="match status" value="1"/>
</dbReference>
<dbReference type="PANTHER" id="PTHR33284:SF2">
    <property type="entry name" value="RIBOSOMAL PROTEIN L25_GLN-TRNA SYNTHETASE, ANTI-CODON-BINDING DOMAIN-CONTAINING PROTEIN"/>
    <property type="match status" value="1"/>
</dbReference>
<dbReference type="GO" id="GO:0008097">
    <property type="term" value="F:5S rRNA binding"/>
    <property type="evidence" value="ECO:0007669"/>
    <property type="project" value="TreeGrafter"/>
</dbReference>
<dbReference type="InterPro" id="IPR029751">
    <property type="entry name" value="Ribosomal_L25_dom"/>
</dbReference>
<sequence>MQQQWWRIGGERLRKAAEYYRKFHTIQAIPREISGPRISARDRAQGRIPAVVFSLTAENTSKQLLTTEIKQIDSILTKLDPSFFCSTTFKLQVRAGSGSSVLLHSGNVLPIKLARNEETGKVMNMVFVWAEEGSKLEVDVPVVFKGVDSCPGLKKGGQLKTVRKNLKYLCPTECIPQKIEVDISNLDIGDRIFMKDIEVDPSLKLLSGNDTKPICKIVASEVENPVPLET</sequence>
<dbReference type="FunFam" id="2.170.120.20:FF:000006">
    <property type="entry name" value="Ribosomal protein L25/Gln-tRNA synthetase, anti-codon-binding domain-containing protein"/>
    <property type="match status" value="1"/>
</dbReference>
<dbReference type="OrthoDB" id="193674at2759"/>
<dbReference type="Proteomes" id="UP000596660">
    <property type="component" value="Unplaced"/>
</dbReference>
<dbReference type="SMR" id="A0A803KSF3"/>
<accession>A0A803KSF3</accession>
<dbReference type="GO" id="GO:0003735">
    <property type="term" value="F:structural constituent of ribosome"/>
    <property type="evidence" value="ECO:0007669"/>
    <property type="project" value="InterPro"/>
</dbReference>
<evidence type="ECO:0000313" key="2">
    <source>
        <dbReference type="EnsemblPlants" id="AUR62001961-RA:cds"/>
    </source>
</evidence>
<feature type="domain" description="Large ribosomal subunit protein bL25 beta" evidence="1">
    <location>
        <begin position="135"/>
        <end position="220"/>
    </location>
</feature>
<organism evidence="2 3">
    <name type="scientific">Chenopodium quinoa</name>
    <name type="common">Quinoa</name>
    <dbReference type="NCBI Taxonomy" id="63459"/>
    <lineage>
        <taxon>Eukaryota</taxon>
        <taxon>Viridiplantae</taxon>
        <taxon>Streptophyta</taxon>
        <taxon>Embryophyta</taxon>
        <taxon>Tracheophyta</taxon>
        <taxon>Spermatophyta</taxon>
        <taxon>Magnoliopsida</taxon>
        <taxon>eudicotyledons</taxon>
        <taxon>Gunneridae</taxon>
        <taxon>Pentapetalae</taxon>
        <taxon>Caryophyllales</taxon>
        <taxon>Chenopodiaceae</taxon>
        <taxon>Chenopodioideae</taxon>
        <taxon>Atripliceae</taxon>
        <taxon>Chenopodium</taxon>
    </lineage>
</organism>
<dbReference type="KEGG" id="cqi:110717780"/>
<proteinExistence type="predicted"/>
<dbReference type="Gene3D" id="2.170.120.20">
    <property type="entry name" value="Ribosomal protein L25, beta domain"/>
    <property type="match status" value="1"/>
</dbReference>
<reference evidence="2" key="1">
    <citation type="journal article" date="2017" name="Nature">
        <title>The genome of Chenopodium quinoa.</title>
        <authorList>
            <person name="Jarvis D.E."/>
            <person name="Ho Y.S."/>
            <person name="Lightfoot D.J."/>
            <person name="Schmoeckel S.M."/>
            <person name="Li B."/>
            <person name="Borm T.J.A."/>
            <person name="Ohyanagi H."/>
            <person name="Mineta K."/>
            <person name="Michell C.T."/>
            <person name="Saber N."/>
            <person name="Kharbatia N.M."/>
            <person name="Rupper R.R."/>
            <person name="Sharp A.R."/>
            <person name="Dally N."/>
            <person name="Boughton B.A."/>
            <person name="Woo Y.H."/>
            <person name="Gao G."/>
            <person name="Schijlen E.G.W.M."/>
            <person name="Guo X."/>
            <person name="Momin A.A."/>
            <person name="Negrao S."/>
            <person name="Al-Babili S."/>
            <person name="Gehring C."/>
            <person name="Roessner U."/>
            <person name="Jung C."/>
            <person name="Murphy K."/>
            <person name="Arold S.T."/>
            <person name="Gojobori T."/>
            <person name="van der Linden C.G."/>
            <person name="van Loo E.N."/>
            <person name="Jellen E.N."/>
            <person name="Maughan P.J."/>
            <person name="Tester M."/>
        </authorList>
    </citation>
    <scope>NUCLEOTIDE SEQUENCE [LARGE SCALE GENOMIC DNA]</scope>
    <source>
        <strain evidence="2">cv. PI 614886</strain>
    </source>
</reference>
<dbReference type="CDD" id="cd00495">
    <property type="entry name" value="Ribosomal_L25_TL5_CTC"/>
    <property type="match status" value="1"/>
</dbReference>
<dbReference type="InterPro" id="IPR011035">
    <property type="entry name" value="Ribosomal_bL25/Gln-tRNA_synth"/>
</dbReference>
<dbReference type="GO" id="GO:0006412">
    <property type="term" value="P:translation"/>
    <property type="evidence" value="ECO:0007669"/>
    <property type="project" value="InterPro"/>
</dbReference>
<dbReference type="InterPro" id="IPR037121">
    <property type="entry name" value="Ribosomal_bL25_C"/>
</dbReference>
<gene>
    <name evidence="2" type="primary">LOC110717780</name>
</gene>
<dbReference type="AlphaFoldDB" id="A0A803KSF3"/>
<dbReference type="RefSeq" id="XP_021752238.1">
    <property type="nucleotide sequence ID" value="XM_021896546.1"/>
</dbReference>
<protein>
    <recommendedName>
        <fullName evidence="1">Large ribosomal subunit protein bL25 beta domain-containing protein</fullName>
    </recommendedName>
</protein>
<reference evidence="2" key="2">
    <citation type="submission" date="2021-03" db="UniProtKB">
        <authorList>
            <consortium name="EnsemblPlants"/>
        </authorList>
    </citation>
    <scope>IDENTIFICATION</scope>
</reference>
<evidence type="ECO:0000259" key="1">
    <source>
        <dbReference type="Pfam" id="PF14693"/>
    </source>
</evidence>
<dbReference type="GO" id="GO:0022625">
    <property type="term" value="C:cytosolic large ribosomal subunit"/>
    <property type="evidence" value="ECO:0007669"/>
    <property type="project" value="TreeGrafter"/>
</dbReference>
<dbReference type="PANTHER" id="PTHR33284">
    <property type="entry name" value="RIBOSOMAL PROTEIN L25/GLN-TRNA SYNTHETASE, ANTI-CODON-BINDING DOMAIN-CONTAINING PROTEIN"/>
    <property type="match status" value="1"/>
</dbReference>
<dbReference type="Gramene" id="AUR62001961-RA">
    <property type="protein sequence ID" value="AUR62001961-RA:cds"/>
    <property type="gene ID" value="AUR62001961"/>
</dbReference>
<name>A0A803KSF3_CHEQI</name>
<dbReference type="OMA" id="NMPICKI"/>
<dbReference type="GeneID" id="110717780"/>